<dbReference type="AlphaFoldDB" id="A0AAJ0B1E9"/>
<name>A0AAJ0B1E9_9PEZI</name>
<keyword evidence="2" id="KW-1185">Reference proteome</keyword>
<sequence length="174" mass="19732">MGYTLYDGTIPALRGILGTLSHILKKAEESHSDPQSLLAARLREDMYPIPDHVRIVAQYTEYLLARLSDREAITYDRDLDTFAKCHARIDAVRATLEERVDKDEINRQGDLVKPTTLQPGVEVPMSGSHYTHVVVLPNLYFHLTTAYGILRKEGVALGKRDYYSGWFPLEKETA</sequence>
<dbReference type="Pfam" id="PF09351">
    <property type="entry name" value="DUF1993"/>
    <property type="match status" value="1"/>
</dbReference>
<evidence type="ECO:0000313" key="1">
    <source>
        <dbReference type="EMBL" id="KAK1749915.1"/>
    </source>
</evidence>
<comment type="caution">
    <text evidence="1">The sequence shown here is derived from an EMBL/GenBank/DDBJ whole genome shotgun (WGS) entry which is preliminary data.</text>
</comment>
<protein>
    <recommendedName>
        <fullName evidence="3">DUF1993 domain-containing protein</fullName>
    </recommendedName>
</protein>
<dbReference type="PANTHER" id="PTHR36922:SF1">
    <property type="entry name" value="DUF1993 DOMAIN-CONTAINING PROTEIN"/>
    <property type="match status" value="1"/>
</dbReference>
<dbReference type="InterPro" id="IPR034660">
    <property type="entry name" value="DinB/YfiT-like"/>
</dbReference>
<dbReference type="PANTHER" id="PTHR36922">
    <property type="entry name" value="BLL2446 PROTEIN"/>
    <property type="match status" value="1"/>
</dbReference>
<organism evidence="1 2">
    <name type="scientific">Echria macrotheca</name>
    <dbReference type="NCBI Taxonomy" id="438768"/>
    <lineage>
        <taxon>Eukaryota</taxon>
        <taxon>Fungi</taxon>
        <taxon>Dikarya</taxon>
        <taxon>Ascomycota</taxon>
        <taxon>Pezizomycotina</taxon>
        <taxon>Sordariomycetes</taxon>
        <taxon>Sordariomycetidae</taxon>
        <taxon>Sordariales</taxon>
        <taxon>Schizotheciaceae</taxon>
        <taxon>Echria</taxon>
    </lineage>
</organism>
<dbReference type="SUPFAM" id="SSF109854">
    <property type="entry name" value="DinB/YfiT-like putative metalloenzymes"/>
    <property type="match status" value="1"/>
</dbReference>
<proteinExistence type="predicted"/>
<evidence type="ECO:0000313" key="2">
    <source>
        <dbReference type="Proteomes" id="UP001239445"/>
    </source>
</evidence>
<evidence type="ECO:0008006" key="3">
    <source>
        <dbReference type="Google" id="ProtNLM"/>
    </source>
</evidence>
<dbReference type="Gene3D" id="1.20.120.450">
    <property type="entry name" value="dinb family like domain"/>
    <property type="match status" value="1"/>
</dbReference>
<accession>A0AAJ0B1E9</accession>
<dbReference type="Proteomes" id="UP001239445">
    <property type="component" value="Unassembled WGS sequence"/>
</dbReference>
<dbReference type="EMBL" id="MU839851">
    <property type="protein sequence ID" value="KAK1749915.1"/>
    <property type="molecule type" value="Genomic_DNA"/>
</dbReference>
<dbReference type="InterPro" id="IPR018531">
    <property type="entry name" value="DUF1993"/>
</dbReference>
<gene>
    <name evidence="1" type="ORF">QBC47DRAFT_395216</name>
</gene>
<reference evidence="1" key="1">
    <citation type="submission" date="2023-06" db="EMBL/GenBank/DDBJ databases">
        <title>Genome-scale phylogeny and comparative genomics of the fungal order Sordariales.</title>
        <authorList>
            <consortium name="Lawrence Berkeley National Laboratory"/>
            <person name="Hensen N."/>
            <person name="Bonometti L."/>
            <person name="Westerberg I."/>
            <person name="Brannstrom I.O."/>
            <person name="Guillou S."/>
            <person name="Cros-Aarteil S."/>
            <person name="Calhoun S."/>
            <person name="Haridas S."/>
            <person name="Kuo A."/>
            <person name="Mondo S."/>
            <person name="Pangilinan J."/>
            <person name="Riley R."/>
            <person name="Labutti K."/>
            <person name="Andreopoulos B."/>
            <person name="Lipzen A."/>
            <person name="Chen C."/>
            <person name="Yanf M."/>
            <person name="Daum C."/>
            <person name="Ng V."/>
            <person name="Clum A."/>
            <person name="Steindorff A."/>
            <person name="Ohm R."/>
            <person name="Martin F."/>
            <person name="Silar P."/>
            <person name="Natvig D."/>
            <person name="Lalanne C."/>
            <person name="Gautier V."/>
            <person name="Ament-Velasquez S.L."/>
            <person name="Kruys A."/>
            <person name="Hutchinson M.I."/>
            <person name="Powell A.J."/>
            <person name="Barry K."/>
            <person name="Miller A.N."/>
            <person name="Grigoriev I.V."/>
            <person name="Debuchy R."/>
            <person name="Gladieux P."/>
            <person name="Thoren M.H."/>
            <person name="Johannesson H."/>
        </authorList>
    </citation>
    <scope>NUCLEOTIDE SEQUENCE</scope>
    <source>
        <strain evidence="1">PSN4</strain>
    </source>
</reference>